<dbReference type="EMBL" id="CAMXCT010000315">
    <property type="protein sequence ID" value="CAI3977027.1"/>
    <property type="molecule type" value="Genomic_DNA"/>
</dbReference>
<organism evidence="3">
    <name type="scientific">Cladocopium goreaui</name>
    <dbReference type="NCBI Taxonomy" id="2562237"/>
    <lineage>
        <taxon>Eukaryota</taxon>
        <taxon>Sar</taxon>
        <taxon>Alveolata</taxon>
        <taxon>Dinophyceae</taxon>
        <taxon>Suessiales</taxon>
        <taxon>Symbiodiniaceae</taxon>
        <taxon>Cladocopium</taxon>
    </lineage>
</organism>
<comment type="caution">
    <text evidence="3">The sequence shown here is derived from an EMBL/GenBank/DDBJ whole genome shotgun (WGS) entry which is preliminary data.</text>
</comment>
<keyword evidence="1" id="KW-0862">Zinc</keyword>
<dbReference type="GO" id="GO:0030488">
    <property type="term" value="P:tRNA methylation"/>
    <property type="evidence" value="ECO:0007669"/>
    <property type="project" value="InterPro"/>
</dbReference>
<evidence type="ECO:0000256" key="1">
    <source>
        <dbReference type="RuleBase" id="RU367103"/>
    </source>
</evidence>
<dbReference type="Pfam" id="PF05206">
    <property type="entry name" value="TRM13"/>
    <property type="match status" value="1"/>
</dbReference>
<dbReference type="PANTHER" id="PTHR12998">
    <property type="entry name" value="TRNA:M(4)X MODIFICATION ENZYME TRM13 HOMOLOG"/>
    <property type="match status" value="1"/>
</dbReference>
<sequence length="130" mass="14502">MVCVATCCHHRCDIHSYVNRPFLEGLGLCDSAQDFAQFVSTAGWAVGGFNRSDSTLARRVHDLEKRKVGMMAKRILDLGRVAWLRQELQLPDATLMDYISKAVTPENMVIVAPVRSGVSRSWKCLAWCCG</sequence>
<dbReference type="EMBL" id="CAMXCT020000315">
    <property type="protein sequence ID" value="CAL1130402.1"/>
    <property type="molecule type" value="Genomic_DNA"/>
</dbReference>
<evidence type="ECO:0000313" key="6">
    <source>
        <dbReference type="Proteomes" id="UP001152797"/>
    </source>
</evidence>
<comment type="catalytic activity">
    <reaction evidence="1">
        <text>adenosine(4) in tRNA(His) + S-adenosyl-L-methionine = 2'-O-methyladenosine(4) in tRNA(His) + S-adenosyl-L-homocysteine + H(+)</text>
        <dbReference type="Rhea" id="RHEA:43196"/>
        <dbReference type="Rhea" id="RHEA-COMP:10401"/>
        <dbReference type="Rhea" id="RHEA-COMP:10402"/>
        <dbReference type="ChEBI" id="CHEBI:15378"/>
        <dbReference type="ChEBI" id="CHEBI:57856"/>
        <dbReference type="ChEBI" id="CHEBI:59789"/>
        <dbReference type="ChEBI" id="CHEBI:74411"/>
        <dbReference type="ChEBI" id="CHEBI:74477"/>
        <dbReference type="EC" id="2.1.1.225"/>
    </reaction>
</comment>
<keyword evidence="1" id="KW-0819">tRNA processing</keyword>
<evidence type="ECO:0000313" key="3">
    <source>
        <dbReference type="EMBL" id="CAI3977027.1"/>
    </source>
</evidence>
<comment type="catalytic activity">
    <reaction evidence="1">
        <text>cytidine(4) in tRNA(Pro) + S-adenosyl-L-methionine = 2'-O-methylcytidine(4) in tRNA(Pro) + S-adenosyl-L-homocysteine + H(+)</text>
        <dbReference type="Rhea" id="RHEA:32767"/>
        <dbReference type="Rhea" id="RHEA-COMP:10397"/>
        <dbReference type="Rhea" id="RHEA-COMP:10398"/>
        <dbReference type="ChEBI" id="CHEBI:15378"/>
        <dbReference type="ChEBI" id="CHEBI:57856"/>
        <dbReference type="ChEBI" id="CHEBI:59789"/>
        <dbReference type="ChEBI" id="CHEBI:74495"/>
        <dbReference type="ChEBI" id="CHEBI:82748"/>
        <dbReference type="EC" id="2.1.1.225"/>
    </reaction>
</comment>
<accession>A0A9P1BPA2</accession>
<dbReference type="PANTHER" id="PTHR12998:SF0">
    <property type="entry name" value="TRNA:M(4)X MODIFICATION ENZYME TRM13 HOMOLOG"/>
    <property type="match status" value="1"/>
</dbReference>
<keyword evidence="1" id="KW-0479">Metal-binding</keyword>
<dbReference type="InterPro" id="IPR007871">
    <property type="entry name" value="Methyltransferase_TRM13"/>
</dbReference>
<reference evidence="3" key="1">
    <citation type="submission" date="2022-10" db="EMBL/GenBank/DDBJ databases">
        <authorList>
            <person name="Chen Y."/>
            <person name="Dougan E. K."/>
            <person name="Chan C."/>
            <person name="Rhodes N."/>
            <person name="Thang M."/>
        </authorList>
    </citation>
    <scope>NUCLEOTIDE SEQUENCE</scope>
</reference>
<comment type="similarity">
    <text evidence="1">Belongs to the methyltransferase TRM13 family.</text>
</comment>
<keyword evidence="1 5" id="KW-0489">Methyltransferase</keyword>
<keyword evidence="1" id="KW-0949">S-adenosyl-L-methionine</keyword>
<dbReference type="GO" id="GO:0008270">
    <property type="term" value="F:zinc ion binding"/>
    <property type="evidence" value="ECO:0007669"/>
    <property type="project" value="UniProtKB-KW"/>
</dbReference>
<dbReference type="InterPro" id="IPR039044">
    <property type="entry name" value="Trm13"/>
</dbReference>
<dbReference type="OrthoDB" id="258806at2759"/>
<dbReference type="EMBL" id="CAMXCT030000315">
    <property type="protein sequence ID" value="CAL4764339.1"/>
    <property type="molecule type" value="Genomic_DNA"/>
</dbReference>
<dbReference type="AlphaFoldDB" id="A0A9P1BPA2"/>
<evidence type="ECO:0000313" key="5">
    <source>
        <dbReference type="EMBL" id="CAL4764339.1"/>
    </source>
</evidence>
<gene>
    <name evidence="3" type="ORF">C1SCF055_LOCUS5206</name>
</gene>
<dbReference type="EC" id="2.1.1.225" evidence="1"/>
<comment type="catalytic activity">
    <reaction evidence="1">
        <text>cytidine(4) in tRNA(Gly)(GCC) + S-adenosyl-L-methionine = 2'-O-methylcytidine(4) in tRNA(Gly)(GCC) + S-adenosyl-L-homocysteine + H(+)</text>
        <dbReference type="Rhea" id="RHEA:43192"/>
        <dbReference type="Rhea" id="RHEA-COMP:10399"/>
        <dbReference type="Rhea" id="RHEA-COMP:10400"/>
        <dbReference type="ChEBI" id="CHEBI:15378"/>
        <dbReference type="ChEBI" id="CHEBI:57856"/>
        <dbReference type="ChEBI" id="CHEBI:59789"/>
        <dbReference type="ChEBI" id="CHEBI:74495"/>
        <dbReference type="ChEBI" id="CHEBI:82748"/>
        <dbReference type="EC" id="2.1.1.225"/>
    </reaction>
</comment>
<comment type="function">
    <text evidence="1">tRNA methylase which 2'-O-methylates cytidine(4) in tRNA(Pro) and tRNA(Gly)(GCC), and adenosine(4) in tRNA(His).</text>
</comment>
<name>A0A9P1BPA2_9DINO</name>
<dbReference type="Proteomes" id="UP001152797">
    <property type="component" value="Unassembled WGS sequence"/>
</dbReference>
<dbReference type="GO" id="GO:0106050">
    <property type="term" value="F:tRNA 2'-O-methyltransferase activity"/>
    <property type="evidence" value="ECO:0007669"/>
    <property type="project" value="UniProtKB-UniRule"/>
</dbReference>
<proteinExistence type="inferred from homology"/>
<reference evidence="4" key="2">
    <citation type="submission" date="2024-04" db="EMBL/GenBank/DDBJ databases">
        <authorList>
            <person name="Chen Y."/>
            <person name="Shah S."/>
            <person name="Dougan E. K."/>
            <person name="Thang M."/>
            <person name="Chan C."/>
        </authorList>
    </citation>
    <scope>NUCLEOTIDE SEQUENCE [LARGE SCALE GENOMIC DNA]</scope>
</reference>
<evidence type="ECO:0000259" key="2">
    <source>
        <dbReference type="Pfam" id="PF05206"/>
    </source>
</evidence>
<feature type="domain" description="Methyltransferase TRM13" evidence="2">
    <location>
        <begin position="2"/>
        <end position="112"/>
    </location>
</feature>
<keyword evidence="1" id="KW-0808">Transferase</keyword>
<keyword evidence="6" id="KW-1185">Reference proteome</keyword>
<protein>
    <recommendedName>
        <fullName evidence="1">tRNA:m(4)X modification enzyme TRM13</fullName>
        <ecNumber evidence="1">2.1.1.225</ecNumber>
    </recommendedName>
</protein>
<keyword evidence="1" id="KW-0863">Zinc-finger</keyword>
<evidence type="ECO:0000313" key="4">
    <source>
        <dbReference type="EMBL" id="CAL1130402.1"/>
    </source>
</evidence>